<evidence type="ECO:0008006" key="3">
    <source>
        <dbReference type="Google" id="ProtNLM"/>
    </source>
</evidence>
<proteinExistence type="predicted"/>
<evidence type="ECO:0000313" key="2">
    <source>
        <dbReference type="Proteomes" id="UP000034920"/>
    </source>
</evidence>
<name>A0A0G0XD47_UNCKA</name>
<dbReference type="AlphaFoldDB" id="A0A0G0XD47"/>
<dbReference type="STRING" id="1619103.UU80_C0009G0009"/>
<evidence type="ECO:0000313" key="1">
    <source>
        <dbReference type="EMBL" id="KKS22312.1"/>
    </source>
</evidence>
<dbReference type="EMBL" id="LCCA01000009">
    <property type="protein sequence ID" value="KKS22312.1"/>
    <property type="molecule type" value="Genomic_DNA"/>
</dbReference>
<sequence>MVRKGEVKSRGGKYYSQGYRPVDWKLRAKNSKDLIDNSKHVFSVLKGIPWIKLAGVTGSVAAYSADKSADIDVFVVCTKNRVWITRFFTVILLKMIGKYRSDAEPAGRICPNIFVDENSIKWPKKRRNLYVAHEIVMMHPVVNKEDMYFKFIRANDWIFEFFRDFKIDVSVDYSESKSKQGAVINAVENMLRKYQMWYMKRKRTNEITERTYIHFNREDWSDKILAKYFKLI</sequence>
<accession>A0A0G0XD47</accession>
<gene>
    <name evidence="1" type="ORF">UU80_C0009G0009</name>
</gene>
<protein>
    <recommendedName>
        <fullName evidence="3">Polymerase nucleotidyl transferase domain-containing protein</fullName>
    </recommendedName>
</protein>
<reference evidence="1 2" key="1">
    <citation type="journal article" date="2015" name="Nature">
        <title>rRNA introns, odd ribosomes, and small enigmatic genomes across a large radiation of phyla.</title>
        <authorList>
            <person name="Brown C.T."/>
            <person name="Hug L.A."/>
            <person name="Thomas B.C."/>
            <person name="Sharon I."/>
            <person name="Castelle C.J."/>
            <person name="Singh A."/>
            <person name="Wilkins M.J."/>
            <person name="Williams K.H."/>
            <person name="Banfield J.F."/>
        </authorList>
    </citation>
    <scope>NUCLEOTIDE SEQUENCE [LARGE SCALE GENOMIC DNA]</scope>
</reference>
<dbReference type="Proteomes" id="UP000034920">
    <property type="component" value="Unassembled WGS sequence"/>
</dbReference>
<comment type="caution">
    <text evidence="1">The sequence shown here is derived from an EMBL/GenBank/DDBJ whole genome shotgun (WGS) entry which is preliminary data.</text>
</comment>
<organism evidence="1 2">
    <name type="scientific">candidate division WWE3 bacterium GW2011_GWA1_41_8</name>
    <dbReference type="NCBI Taxonomy" id="1619103"/>
    <lineage>
        <taxon>Bacteria</taxon>
        <taxon>Katanobacteria</taxon>
    </lineage>
</organism>